<name>A0AAN9LT71_CANGL</name>
<dbReference type="Proteomes" id="UP001367508">
    <property type="component" value="Unassembled WGS sequence"/>
</dbReference>
<keyword evidence="1" id="KW-0812">Transmembrane</keyword>
<keyword evidence="3" id="KW-1185">Reference proteome</keyword>
<dbReference type="AlphaFoldDB" id="A0AAN9LT71"/>
<sequence length="113" mass="12603">MWGLIINEDELEYNNIAAQLWLWFHLLGLTLSSVLGLREVLLLLSNRQTLTTQKRVSCPIHSFKGINPSIISVSTTHTPFHQPFTITSNHSLIGACNSGAVLTLMLESFTPQN</sequence>
<dbReference type="EMBL" id="JAYMYQ010000004">
    <property type="protein sequence ID" value="KAK7339763.1"/>
    <property type="molecule type" value="Genomic_DNA"/>
</dbReference>
<gene>
    <name evidence="2" type="ORF">VNO77_20445</name>
</gene>
<evidence type="ECO:0000256" key="1">
    <source>
        <dbReference type="SAM" id="Phobius"/>
    </source>
</evidence>
<keyword evidence="1" id="KW-0472">Membrane</keyword>
<evidence type="ECO:0000313" key="2">
    <source>
        <dbReference type="EMBL" id="KAK7339763.1"/>
    </source>
</evidence>
<accession>A0AAN9LT71</accession>
<organism evidence="2 3">
    <name type="scientific">Canavalia gladiata</name>
    <name type="common">Sword bean</name>
    <name type="synonym">Dolichos gladiatus</name>
    <dbReference type="NCBI Taxonomy" id="3824"/>
    <lineage>
        <taxon>Eukaryota</taxon>
        <taxon>Viridiplantae</taxon>
        <taxon>Streptophyta</taxon>
        <taxon>Embryophyta</taxon>
        <taxon>Tracheophyta</taxon>
        <taxon>Spermatophyta</taxon>
        <taxon>Magnoliopsida</taxon>
        <taxon>eudicotyledons</taxon>
        <taxon>Gunneridae</taxon>
        <taxon>Pentapetalae</taxon>
        <taxon>rosids</taxon>
        <taxon>fabids</taxon>
        <taxon>Fabales</taxon>
        <taxon>Fabaceae</taxon>
        <taxon>Papilionoideae</taxon>
        <taxon>50 kb inversion clade</taxon>
        <taxon>NPAAA clade</taxon>
        <taxon>indigoferoid/millettioid clade</taxon>
        <taxon>Phaseoleae</taxon>
        <taxon>Canavalia</taxon>
    </lineage>
</organism>
<proteinExistence type="predicted"/>
<reference evidence="2 3" key="1">
    <citation type="submission" date="2024-01" db="EMBL/GenBank/DDBJ databases">
        <title>The genomes of 5 underutilized Papilionoideae crops provide insights into root nodulation and disease resistanc.</title>
        <authorList>
            <person name="Jiang F."/>
        </authorList>
    </citation>
    <scope>NUCLEOTIDE SEQUENCE [LARGE SCALE GENOMIC DNA]</scope>
    <source>
        <strain evidence="2">LVBAO_FW01</strain>
        <tissue evidence="2">Leaves</tissue>
    </source>
</reference>
<feature type="transmembrane region" description="Helical" evidence="1">
    <location>
        <begin position="20"/>
        <end position="44"/>
    </location>
</feature>
<evidence type="ECO:0000313" key="3">
    <source>
        <dbReference type="Proteomes" id="UP001367508"/>
    </source>
</evidence>
<keyword evidence="1" id="KW-1133">Transmembrane helix</keyword>
<protein>
    <submittedName>
        <fullName evidence="2">Uncharacterized protein</fullName>
    </submittedName>
</protein>
<comment type="caution">
    <text evidence="2">The sequence shown here is derived from an EMBL/GenBank/DDBJ whole genome shotgun (WGS) entry which is preliminary data.</text>
</comment>